<sequence length="110" mass="12125">MTGLKKRIADSWGVLRGRLEVSAAPVQVGGDVRPPVVIDWVPTNIRMSPFPAVVMRTLAWNRLDDISHARALGHPWCDIAVALHLEKSKAGSLSKAVNRVRKEKGYDGFI</sequence>
<dbReference type="EMBL" id="MASQ01000033">
    <property type="protein sequence ID" value="OCB03907.1"/>
    <property type="molecule type" value="Genomic_DNA"/>
</dbReference>
<name>A0A1B9C1Q8_9PROT</name>
<organism evidence="1 2">
    <name type="scientific">Acidithiobacillus ferrivorans</name>
    <dbReference type="NCBI Taxonomy" id="160808"/>
    <lineage>
        <taxon>Bacteria</taxon>
        <taxon>Pseudomonadati</taxon>
        <taxon>Pseudomonadota</taxon>
        <taxon>Acidithiobacillia</taxon>
        <taxon>Acidithiobacillales</taxon>
        <taxon>Acidithiobacillaceae</taxon>
        <taxon>Acidithiobacillus</taxon>
    </lineage>
</organism>
<dbReference type="AlphaFoldDB" id="A0A1B9C1Q8"/>
<proteinExistence type="predicted"/>
<protein>
    <submittedName>
        <fullName evidence="1">Uncharacterized protein</fullName>
    </submittedName>
</protein>
<gene>
    <name evidence="1" type="ORF">BBC27_05795</name>
</gene>
<evidence type="ECO:0000313" key="1">
    <source>
        <dbReference type="EMBL" id="OCB03907.1"/>
    </source>
</evidence>
<dbReference type="Proteomes" id="UP000093129">
    <property type="component" value="Unassembled WGS sequence"/>
</dbReference>
<accession>A0A1B9C1Q8</accession>
<comment type="caution">
    <text evidence="1">The sequence shown here is derived from an EMBL/GenBank/DDBJ whole genome shotgun (WGS) entry which is preliminary data.</text>
</comment>
<reference evidence="1 2" key="1">
    <citation type="submission" date="2016-07" db="EMBL/GenBank/DDBJ databases">
        <title>Draft genome of a psychrotolerant acidophile Acidithiobacillus ferrivorans strain YL15.</title>
        <authorList>
            <person name="Peng T."/>
            <person name="Ma L."/>
            <person name="Nan M."/>
            <person name="An N."/>
            <person name="Wang M."/>
            <person name="Qiu G."/>
            <person name="Zeng W."/>
        </authorList>
    </citation>
    <scope>NUCLEOTIDE SEQUENCE [LARGE SCALE GENOMIC DNA]</scope>
    <source>
        <strain evidence="1 2">YL15</strain>
    </source>
</reference>
<evidence type="ECO:0000313" key="2">
    <source>
        <dbReference type="Proteomes" id="UP000093129"/>
    </source>
</evidence>